<gene>
    <name evidence="3" type="ORF">THAPSDRAFT_23938</name>
</gene>
<dbReference type="GeneID" id="7443501"/>
<dbReference type="AlphaFoldDB" id="B8C7X1"/>
<dbReference type="Pfam" id="PF03457">
    <property type="entry name" value="HA"/>
    <property type="match status" value="2"/>
</dbReference>
<sequence>MMFQLFAGGMNLQEGRGGGIGSVGNMMATQQGNNLMGYFPIQGGNMHNMMMYSQAVGGASANNQTGMWQQTIKSQNGMGNGGSAATFGGNGDVASSGSSPKPQMAAAASAGVGNNMGYSNNNINANAVPVPSNAMGGGIVDDPGWEDNFHSLLRYKMEHGHCKVAARYKGDPKLGRWVMTQRRQFTLLMQGFPSALTAERIKRLEALGFSWSIRPEPVTTWKKKFNELQQYKATFGNTMVPQRYQANPQLGTWVHTQRRQFKLMKEGKKSSMTQEKVDALNSIEFIWVAKNVGDETQAVGYVEKKEGDCSAKNEGVGADV</sequence>
<dbReference type="eggNOG" id="ENOG502SQDX">
    <property type="taxonomic scope" value="Eukaryota"/>
</dbReference>
<dbReference type="EMBL" id="CM000645">
    <property type="protein sequence ID" value="EED90185.1"/>
    <property type="molecule type" value="Genomic_DNA"/>
</dbReference>
<organism evidence="3 4">
    <name type="scientific">Thalassiosira pseudonana</name>
    <name type="common">Marine diatom</name>
    <name type="synonym">Cyclotella nana</name>
    <dbReference type="NCBI Taxonomy" id="35128"/>
    <lineage>
        <taxon>Eukaryota</taxon>
        <taxon>Sar</taxon>
        <taxon>Stramenopiles</taxon>
        <taxon>Ochrophyta</taxon>
        <taxon>Bacillariophyta</taxon>
        <taxon>Coscinodiscophyceae</taxon>
        <taxon>Thalassiosirophycidae</taxon>
        <taxon>Thalassiosirales</taxon>
        <taxon>Thalassiosiraceae</taxon>
        <taxon>Thalassiosira</taxon>
    </lineage>
</organism>
<dbReference type="RefSeq" id="XP_002292210.1">
    <property type="nucleotide sequence ID" value="XM_002292174.1"/>
</dbReference>
<feature type="domain" description="Helicase-associated" evidence="2">
    <location>
        <begin position="220"/>
        <end position="285"/>
    </location>
</feature>
<dbReference type="Gene3D" id="6.10.140.530">
    <property type="match status" value="2"/>
</dbReference>
<reference evidence="3 4" key="2">
    <citation type="journal article" date="2008" name="Nature">
        <title>The Phaeodactylum genome reveals the evolutionary history of diatom genomes.</title>
        <authorList>
            <person name="Bowler C."/>
            <person name="Allen A.E."/>
            <person name="Badger J.H."/>
            <person name="Grimwood J."/>
            <person name="Jabbari K."/>
            <person name="Kuo A."/>
            <person name="Maheswari U."/>
            <person name="Martens C."/>
            <person name="Maumus F."/>
            <person name="Otillar R.P."/>
            <person name="Rayko E."/>
            <person name="Salamov A."/>
            <person name="Vandepoele K."/>
            <person name="Beszteri B."/>
            <person name="Gruber A."/>
            <person name="Heijde M."/>
            <person name="Katinka M."/>
            <person name="Mock T."/>
            <person name="Valentin K."/>
            <person name="Verret F."/>
            <person name="Berges J.A."/>
            <person name="Brownlee C."/>
            <person name="Cadoret J.P."/>
            <person name="Chiovitti A."/>
            <person name="Choi C.J."/>
            <person name="Coesel S."/>
            <person name="De Martino A."/>
            <person name="Detter J.C."/>
            <person name="Durkin C."/>
            <person name="Falciatore A."/>
            <person name="Fournet J."/>
            <person name="Haruta M."/>
            <person name="Huysman M.J."/>
            <person name="Jenkins B.D."/>
            <person name="Jiroutova K."/>
            <person name="Jorgensen R.E."/>
            <person name="Joubert Y."/>
            <person name="Kaplan A."/>
            <person name="Kroger N."/>
            <person name="Kroth P.G."/>
            <person name="La Roche J."/>
            <person name="Lindquist E."/>
            <person name="Lommer M."/>
            <person name="Martin-Jezequel V."/>
            <person name="Lopez P.J."/>
            <person name="Lucas S."/>
            <person name="Mangogna M."/>
            <person name="McGinnis K."/>
            <person name="Medlin L.K."/>
            <person name="Montsant A."/>
            <person name="Oudot-Le Secq M.P."/>
            <person name="Napoli C."/>
            <person name="Obornik M."/>
            <person name="Parker M.S."/>
            <person name="Petit J.L."/>
            <person name="Porcel B.M."/>
            <person name="Poulsen N."/>
            <person name="Robison M."/>
            <person name="Rychlewski L."/>
            <person name="Rynearson T.A."/>
            <person name="Schmutz J."/>
            <person name="Shapiro H."/>
            <person name="Siaut M."/>
            <person name="Stanley M."/>
            <person name="Sussman M.R."/>
            <person name="Taylor A.R."/>
            <person name="Vardi A."/>
            <person name="von Dassow P."/>
            <person name="Vyverman W."/>
            <person name="Willis A."/>
            <person name="Wyrwicz L.S."/>
            <person name="Rokhsar D.S."/>
            <person name="Weissenbach J."/>
            <person name="Armbrust E.V."/>
            <person name="Green B.R."/>
            <person name="Van de Peer Y."/>
            <person name="Grigoriev I.V."/>
        </authorList>
    </citation>
    <scope>NUCLEOTIDE SEQUENCE [LARGE SCALE GENOMIC DNA]</scope>
    <source>
        <strain evidence="3 4">CCMP1335</strain>
    </source>
</reference>
<dbReference type="PANTHER" id="PTHR33418">
    <property type="entry name" value="HELICASE-ASSOCIATED"/>
    <property type="match status" value="1"/>
</dbReference>
<name>B8C7X1_THAPS</name>
<reference evidence="3 4" key="1">
    <citation type="journal article" date="2004" name="Science">
        <title>The genome of the diatom Thalassiosira pseudonana: ecology, evolution, and metabolism.</title>
        <authorList>
            <person name="Armbrust E.V."/>
            <person name="Berges J.A."/>
            <person name="Bowler C."/>
            <person name="Green B.R."/>
            <person name="Martinez D."/>
            <person name="Putnam N.H."/>
            <person name="Zhou S."/>
            <person name="Allen A.E."/>
            <person name="Apt K.E."/>
            <person name="Bechner M."/>
            <person name="Brzezinski M.A."/>
            <person name="Chaal B.K."/>
            <person name="Chiovitti A."/>
            <person name="Davis A.K."/>
            <person name="Demarest M.S."/>
            <person name="Detter J.C."/>
            <person name="Glavina T."/>
            <person name="Goodstein D."/>
            <person name="Hadi M.Z."/>
            <person name="Hellsten U."/>
            <person name="Hildebrand M."/>
            <person name="Jenkins B.D."/>
            <person name="Jurka J."/>
            <person name="Kapitonov V.V."/>
            <person name="Kroger N."/>
            <person name="Lau W.W."/>
            <person name="Lane T.W."/>
            <person name="Larimer F.W."/>
            <person name="Lippmeier J.C."/>
            <person name="Lucas S."/>
            <person name="Medina M."/>
            <person name="Montsant A."/>
            <person name="Obornik M."/>
            <person name="Parker M.S."/>
            <person name="Palenik B."/>
            <person name="Pazour G.J."/>
            <person name="Richardson P.M."/>
            <person name="Rynearson T.A."/>
            <person name="Saito M.A."/>
            <person name="Schwartz D.C."/>
            <person name="Thamatrakoln K."/>
            <person name="Valentin K."/>
            <person name="Vardi A."/>
            <person name="Wilkerson F.P."/>
            <person name="Rokhsar D.S."/>
        </authorList>
    </citation>
    <scope>NUCLEOTIDE SEQUENCE [LARGE SCALE GENOMIC DNA]</scope>
    <source>
        <strain evidence="3 4">CCMP1335</strain>
    </source>
</reference>
<dbReference type="PANTHER" id="PTHR33418:SF1">
    <property type="entry name" value="HELICASE-ASSOCIATED DOMAIN-CONTAINING PROTEIN"/>
    <property type="match status" value="1"/>
</dbReference>
<dbReference type="InParanoid" id="B8C7X1"/>
<dbReference type="InterPro" id="IPR005114">
    <property type="entry name" value="Helicase_assoc"/>
</dbReference>
<feature type="region of interest" description="Disordered" evidence="1">
    <location>
        <begin position="78"/>
        <end position="102"/>
    </location>
</feature>
<evidence type="ECO:0000313" key="4">
    <source>
        <dbReference type="Proteomes" id="UP000001449"/>
    </source>
</evidence>
<accession>B8C7X1</accession>
<protein>
    <recommendedName>
        <fullName evidence="2">Helicase-associated domain-containing protein</fullName>
    </recommendedName>
</protein>
<dbReference type="Proteomes" id="UP000001449">
    <property type="component" value="Chromosome 9"/>
</dbReference>
<dbReference type="KEGG" id="tps:THAPSDRAFT_23938"/>
<keyword evidence="4" id="KW-1185">Reference proteome</keyword>
<dbReference type="PaxDb" id="35128-Thaps23938"/>
<feature type="domain" description="Helicase-associated" evidence="2">
    <location>
        <begin position="145"/>
        <end position="209"/>
    </location>
</feature>
<dbReference type="HOGENOM" id="CLU_870142_0_0_1"/>
<evidence type="ECO:0000259" key="2">
    <source>
        <dbReference type="Pfam" id="PF03457"/>
    </source>
</evidence>
<evidence type="ECO:0000256" key="1">
    <source>
        <dbReference type="SAM" id="MobiDB-lite"/>
    </source>
</evidence>
<evidence type="ECO:0000313" key="3">
    <source>
        <dbReference type="EMBL" id="EED90185.1"/>
    </source>
</evidence>
<proteinExistence type="predicted"/>